<name>A0ABS0DF71_9NOCA</name>
<accession>A0ABS0DF71</accession>
<feature type="domain" description="CHAD" evidence="2">
    <location>
        <begin position="2"/>
        <end position="321"/>
    </location>
</feature>
<dbReference type="PANTHER" id="PTHR39339:SF1">
    <property type="entry name" value="CHAD DOMAIN-CONTAINING PROTEIN"/>
    <property type="match status" value="1"/>
</dbReference>
<dbReference type="SMART" id="SM00880">
    <property type="entry name" value="CHAD"/>
    <property type="match status" value="1"/>
</dbReference>
<dbReference type="EMBL" id="JADLQN010000004">
    <property type="protein sequence ID" value="MBF6357126.1"/>
    <property type="molecule type" value="Genomic_DNA"/>
</dbReference>
<dbReference type="Gene3D" id="1.40.20.10">
    <property type="entry name" value="CHAD domain"/>
    <property type="match status" value="1"/>
</dbReference>
<feature type="region of interest" description="Disordered" evidence="1">
    <location>
        <begin position="89"/>
        <end position="133"/>
    </location>
</feature>
<dbReference type="PANTHER" id="PTHR39339">
    <property type="entry name" value="SLR1444 PROTEIN"/>
    <property type="match status" value="1"/>
</dbReference>
<dbReference type="Proteomes" id="UP000707731">
    <property type="component" value="Unassembled WGS sequence"/>
</dbReference>
<protein>
    <submittedName>
        <fullName evidence="3">CHAD domain-containing protein</fullName>
    </submittedName>
</protein>
<comment type="caution">
    <text evidence="3">The sequence shown here is derived from an EMBL/GenBank/DDBJ whole genome shotgun (WGS) entry which is preliminary data.</text>
</comment>
<evidence type="ECO:0000259" key="2">
    <source>
        <dbReference type="PROSITE" id="PS51708"/>
    </source>
</evidence>
<dbReference type="InterPro" id="IPR038186">
    <property type="entry name" value="CHAD_dom_sf"/>
</dbReference>
<feature type="compositionally biased region" description="Acidic residues" evidence="1">
    <location>
        <begin position="111"/>
        <end position="120"/>
    </location>
</feature>
<sequence>MTKKAGKAVTTALAEDIERMLGAEPDVRADAYDSVHQMRVATRRLRSVLRSYRTLFRRSETEELSAELKWLAGLLGVARDAEVRAERFAALPDTGDEGEAPTAESEKTDDAVDSDGEPDDGAGTADSHDRRKTVVDRLVEAQRARYADAHAEVLTALDSERYAELRETLEHWRTDPPLRGKRGRAPAAKVFRAVLDRDTERLRTRISTEPDLPEDDRVEALHDIRKAAKRLRYSAEAAALVLGEDAADLSARAKKVQSVLGDHRDAVEAAQVILAAASRAEAVHTATVADIDLYVRLAAAEEAAAARELERYPEVAQAFTAGSHHERSAD</sequence>
<evidence type="ECO:0000313" key="4">
    <source>
        <dbReference type="Proteomes" id="UP000707731"/>
    </source>
</evidence>
<evidence type="ECO:0000313" key="3">
    <source>
        <dbReference type="EMBL" id="MBF6357126.1"/>
    </source>
</evidence>
<dbReference type="RefSeq" id="WP_195003949.1">
    <property type="nucleotide sequence ID" value="NZ_JADLQN010000004.1"/>
</dbReference>
<proteinExistence type="predicted"/>
<dbReference type="PROSITE" id="PS51708">
    <property type="entry name" value="CHAD"/>
    <property type="match status" value="1"/>
</dbReference>
<keyword evidence="4" id="KW-1185">Reference proteome</keyword>
<reference evidence="3 4" key="1">
    <citation type="submission" date="2020-10" db="EMBL/GenBank/DDBJ databases">
        <title>Identification of Nocardia species via Next-generation sequencing and recognition of intraspecies genetic diversity.</title>
        <authorList>
            <person name="Li P."/>
            <person name="Li P."/>
            <person name="Lu B."/>
        </authorList>
    </citation>
    <scope>NUCLEOTIDE SEQUENCE [LARGE SCALE GENOMIC DNA]</scope>
    <source>
        <strain evidence="3 4">BJ06-0143</strain>
    </source>
</reference>
<evidence type="ECO:0000256" key="1">
    <source>
        <dbReference type="SAM" id="MobiDB-lite"/>
    </source>
</evidence>
<dbReference type="InterPro" id="IPR007899">
    <property type="entry name" value="CHAD_dom"/>
</dbReference>
<dbReference type="Pfam" id="PF05235">
    <property type="entry name" value="CHAD"/>
    <property type="match status" value="1"/>
</dbReference>
<gene>
    <name evidence="3" type="ORF">IU449_21710</name>
</gene>
<organism evidence="3 4">
    <name type="scientific">Nocardia higoensis</name>
    <dbReference type="NCBI Taxonomy" id="228599"/>
    <lineage>
        <taxon>Bacteria</taxon>
        <taxon>Bacillati</taxon>
        <taxon>Actinomycetota</taxon>
        <taxon>Actinomycetes</taxon>
        <taxon>Mycobacteriales</taxon>
        <taxon>Nocardiaceae</taxon>
        <taxon>Nocardia</taxon>
    </lineage>
</organism>